<keyword evidence="3" id="KW-0119">Carbohydrate metabolism</keyword>
<proteinExistence type="inferred from homology"/>
<dbReference type="Proteomes" id="UP000681414">
    <property type="component" value="Unassembled WGS sequence"/>
</dbReference>
<dbReference type="SUPFAM" id="SSF53067">
    <property type="entry name" value="Actin-like ATPase domain"/>
    <property type="match status" value="1"/>
</dbReference>
<evidence type="ECO:0000256" key="1">
    <source>
        <dbReference type="ARBA" id="ARBA00002486"/>
    </source>
</evidence>
<dbReference type="EMBL" id="JAGYPG010000002">
    <property type="protein sequence ID" value="MBS4196044.1"/>
    <property type="molecule type" value="Genomic_DNA"/>
</dbReference>
<reference evidence="4 5" key="1">
    <citation type="submission" date="2021-05" db="EMBL/GenBank/DDBJ databases">
        <title>Novel Bacillus species.</title>
        <authorList>
            <person name="Liu G."/>
        </authorList>
    </citation>
    <scope>NUCLEOTIDE SEQUENCE [LARGE SCALE GENOMIC DNA]</scope>
    <source>
        <strain evidence="5">FJAT-49780</strain>
    </source>
</reference>
<organism evidence="4 5">
    <name type="scientific">Lederbergia citri</name>
    <dbReference type="NCBI Taxonomy" id="2833580"/>
    <lineage>
        <taxon>Bacteria</taxon>
        <taxon>Bacillati</taxon>
        <taxon>Bacillota</taxon>
        <taxon>Bacilli</taxon>
        <taxon>Bacillales</taxon>
        <taxon>Bacillaceae</taxon>
        <taxon>Lederbergia</taxon>
    </lineage>
</organism>
<dbReference type="InterPro" id="IPR043129">
    <property type="entry name" value="ATPase_NBD"/>
</dbReference>
<dbReference type="Pfam" id="PF00480">
    <property type="entry name" value="ROK"/>
    <property type="match status" value="1"/>
</dbReference>
<protein>
    <submittedName>
        <fullName evidence="4">ROK family transcriptional regulator</fullName>
    </submittedName>
</protein>
<comment type="function">
    <text evidence="1">Transcriptional repressor of xylose-utilizing enzymes.</text>
</comment>
<dbReference type="InterPro" id="IPR036390">
    <property type="entry name" value="WH_DNA-bd_sf"/>
</dbReference>
<dbReference type="GO" id="GO:0042732">
    <property type="term" value="P:D-xylose metabolic process"/>
    <property type="evidence" value="ECO:0007669"/>
    <property type="project" value="UniProtKB-KW"/>
</dbReference>
<dbReference type="Pfam" id="PF13412">
    <property type="entry name" value="HTH_24"/>
    <property type="match status" value="1"/>
</dbReference>
<dbReference type="InterPro" id="IPR036388">
    <property type="entry name" value="WH-like_DNA-bd_sf"/>
</dbReference>
<keyword evidence="3" id="KW-0859">Xylose metabolism</keyword>
<dbReference type="Gene3D" id="1.10.10.10">
    <property type="entry name" value="Winged helix-like DNA-binding domain superfamily/Winged helix DNA-binding domain"/>
    <property type="match status" value="1"/>
</dbReference>
<dbReference type="RefSeq" id="WP_213125209.1">
    <property type="nucleotide sequence ID" value="NZ_JAGYPG010000002.1"/>
</dbReference>
<dbReference type="SUPFAM" id="SSF46785">
    <property type="entry name" value="Winged helix' DNA-binding domain"/>
    <property type="match status" value="1"/>
</dbReference>
<dbReference type="PANTHER" id="PTHR18964">
    <property type="entry name" value="ROK (REPRESSOR, ORF, KINASE) FAMILY"/>
    <property type="match status" value="1"/>
</dbReference>
<gene>
    <name evidence="4" type="ORF">KHA97_13340</name>
</gene>
<comment type="similarity">
    <text evidence="2">Belongs to the ROK (NagC/XylR) family.</text>
</comment>
<dbReference type="InterPro" id="IPR000600">
    <property type="entry name" value="ROK"/>
</dbReference>
<evidence type="ECO:0000313" key="5">
    <source>
        <dbReference type="Proteomes" id="UP000681414"/>
    </source>
</evidence>
<keyword evidence="5" id="KW-1185">Reference proteome</keyword>
<name>A0A942TGQ0_9BACI</name>
<dbReference type="PANTHER" id="PTHR18964:SF149">
    <property type="entry name" value="BIFUNCTIONAL UDP-N-ACETYLGLUCOSAMINE 2-EPIMERASE_N-ACETYLMANNOSAMINE KINASE"/>
    <property type="match status" value="1"/>
</dbReference>
<accession>A0A942TGQ0</accession>
<evidence type="ECO:0000256" key="3">
    <source>
        <dbReference type="ARBA" id="ARBA00022629"/>
    </source>
</evidence>
<comment type="caution">
    <text evidence="4">The sequence shown here is derived from an EMBL/GenBank/DDBJ whole genome shotgun (WGS) entry which is preliminary data.</text>
</comment>
<sequence>MKYTTSEKDILSFLTSYNGISRKQLADISDLSGASITKITKKLIDDQFIIEGERISSGLGRKEVLLYSNPQKFTFLGIDIGGYLVRFALSNNSMEVLHKEEFFMAELDESQNKGEALLDRLIHFLERSHTLPTSIDAIGIGVTGLVDREQQTILNIPNRKGWDDIQLIVIFQQAFSCPIYLDEGGRTMAVAEKTLGKAKEIRDFIVVQIGFGIVSGIMINDQLLRGSSNVSSLFGHITADENAGRCLCGNYGCLENIITFPMLEIEYKKRNGQYASIVEAYEHKDKIAIGICIDTGKALGIALSNVVNLFNPSAIYIGGPIFDSLPILLEETKRTIILRANRFATLALSLEENSFGQQQGIMGALIFAKTNLIAEL</sequence>
<dbReference type="AlphaFoldDB" id="A0A942TGQ0"/>
<evidence type="ECO:0000256" key="2">
    <source>
        <dbReference type="ARBA" id="ARBA00006479"/>
    </source>
</evidence>
<dbReference type="Gene3D" id="3.30.420.40">
    <property type="match status" value="2"/>
</dbReference>
<evidence type="ECO:0000313" key="4">
    <source>
        <dbReference type="EMBL" id="MBS4196044.1"/>
    </source>
</evidence>